<evidence type="ECO:0000256" key="3">
    <source>
        <dbReference type="ARBA" id="ARBA00022679"/>
    </source>
</evidence>
<dbReference type="GO" id="GO:0005737">
    <property type="term" value="C:cytoplasm"/>
    <property type="evidence" value="ECO:0007669"/>
    <property type="project" value="UniProtKB-SubCell"/>
</dbReference>
<comment type="similarity">
    <text evidence="8">Belongs to the RNA polymerase beta' chain family.</text>
</comment>
<keyword evidence="2 8" id="KW-0963">Cytoplasm</keyword>
<evidence type="ECO:0000259" key="9">
    <source>
        <dbReference type="Pfam" id="PF04998"/>
    </source>
</evidence>
<dbReference type="GO" id="GO:0003899">
    <property type="term" value="F:DNA-directed RNA polymerase activity"/>
    <property type="evidence" value="ECO:0007669"/>
    <property type="project" value="UniProtKB-UniRule"/>
</dbReference>
<dbReference type="GO" id="GO:0006351">
    <property type="term" value="P:DNA-templated transcription"/>
    <property type="evidence" value="ECO:0007669"/>
    <property type="project" value="UniProtKB-UniRule"/>
</dbReference>
<dbReference type="SUPFAM" id="SSF64484">
    <property type="entry name" value="beta and beta-prime subunits of DNA dependent RNA-polymerase"/>
    <property type="match status" value="1"/>
</dbReference>
<gene>
    <name evidence="8" type="primary">rpo1C</name>
    <name evidence="8" type="synonym">rpoA2</name>
    <name evidence="10" type="ORF">IPA_08655</name>
</gene>
<reference evidence="10" key="1">
    <citation type="submission" date="2013-11" db="EMBL/GenBank/DDBJ databases">
        <title>Comparative genomics of Ignicoccus.</title>
        <authorList>
            <person name="Podar M."/>
        </authorList>
    </citation>
    <scope>NUCLEOTIDE SEQUENCE</scope>
    <source>
        <strain evidence="10">DSM 13166</strain>
    </source>
</reference>
<evidence type="ECO:0000256" key="6">
    <source>
        <dbReference type="ARBA" id="ARBA00023163"/>
    </source>
</evidence>
<comment type="subcellular location">
    <subcellularLocation>
        <location evidence="8">Cytoplasm</location>
    </subcellularLocation>
</comment>
<dbReference type="Gene3D" id="1.10.150.390">
    <property type="match status" value="1"/>
</dbReference>
<evidence type="ECO:0000256" key="4">
    <source>
        <dbReference type="ARBA" id="ARBA00022695"/>
    </source>
</evidence>
<evidence type="ECO:0000256" key="2">
    <source>
        <dbReference type="ARBA" id="ARBA00022490"/>
    </source>
</evidence>
<evidence type="ECO:0000313" key="11">
    <source>
        <dbReference type="Proteomes" id="UP001063698"/>
    </source>
</evidence>
<comment type="function">
    <text evidence="8">DNA-dependent RNA polymerase (RNAP) catalyzes the transcription of DNA into RNA using the four ribonucleoside triphosphates as substrates. Forms part of the jaw domain.</text>
</comment>
<keyword evidence="5 8" id="KW-0238">DNA-binding</keyword>
<dbReference type="InterPro" id="IPR007081">
    <property type="entry name" value="RNA_pol_Rpb1_5"/>
</dbReference>
<proteinExistence type="inferred from homology"/>
<organism evidence="10 11">
    <name type="scientific">Ignicoccus pacificus DSM 13166</name>
    <dbReference type="NCBI Taxonomy" id="940294"/>
    <lineage>
        <taxon>Archaea</taxon>
        <taxon>Thermoproteota</taxon>
        <taxon>Thermoprotei</taxon>
        <taxon>Desulfurococcales</taxon>
        <taxon>Desulfurococcaceae</taxon>
        <taxon>Ignicoccus</taxon>
    </lineage>
</organism>
<comment type="subunit">
    <text evidence="8">Part of the RNA polymerase complex.</text>
</comment>
<accession>A0A977KA30</accession>
<dbReference type="CDD" id="cd06528">
    <property type="entry name" value="RNAP_A"/>
    <property type="match status" value="1"/>
</dbReference>
<dbReference type="InterPro" id="IPR012757">
    <property type="entry name" value="RPO1C"/>
</dbReference>
<dbReference type="InterPro" id="IPR045867">
    <property type="entry name" value="DNA-dir_RpoC_beta_prime"/>
</dbReference>
<dbReference type="PANTHER" id="PTHR19376">
    <property type="entry name" value="DNA-DIRECTED RNA POLYMERASE"/>
    <property type="match status" value="1"/>
</dbReference>
<evidence type="ECO:0000313" key="10">
    <source>
        <dbReference type="EMBL" id="UXD21835.1"/>
    </source>
</evidence>
<dbReference type="KEGG" id="ipc:IPA_08655"/>
<dbReference type="Proteomes" id="UP001063698">
    <property type="component" value="Chromosome"/>
</dbReference>
<dbReference type="HAMAP" id="MF_00411">
    <property type="entry name" value="RNApol_arch_Rpo1C"/>
    <property type="match status" value="1"/>
</dbReference>
<keyword evidence="4 8" id="KW-0548">Nucleotidyltransferase</keyword>
<dbReference type="Pfam" id="PF04998">
    <property type="entry name" value="RNA_pol_Rpb1_5"/>
    <property type="match status" value="1"/>
</dbReference>
<evidence type="ECO:0000256" key="1">
    <source>
        <dbReference type="ARBA" id="ARBA00022478"/>
    </source>
</evidence>
<dbReference type="EC" id="2.7.7.6" evidence="8"/>
<dbReference type="EMBL" id="CP006868">
    <property type="protein sequence ID" value="UXD21835.1"/>
    <property type="molecule type" value="Genomic_DNA"/>
</dbReference>
<name>A0A977KA30_9CREN</name>
<keyword evidence="6 8" id="KW-0804">Transcription</keyword>
<protein>
    <recommendedName>
        <fullName evidence="8">DNA-directed RNA polymerase subunit Rpo1C</fullName>
        <ecNumber evidence="8">2.7.7.6</ecNumber>
    </recommendedName>
    <alternativeName>
        <fullName evidence="8">DNA-directed RNA polymerase subunit A''</fullName>
    </alternativeName>
</protein>
<keyword evidence="11" id="KW-1185">Reference proteome</keyword>
<dbReference type="GO" id="GO:0003677">
    <property type="term" value="F:DNA binding"/>
    <property type="evidence" value="ECO:0007669"/>
    <property type="project" value="UniProtKB-UniRule"/>
</dbReference>
<comment type="catalytic activity">
    <reaction evidence="7 8">
        <text>RNA(n) + a ribonucleoside 5'-triphosphate = RNA(n+1) + diphosphate</text>
        <dbReference type="Rhea" id="RHEA:21248"/>
        <dbReference type="Rhea" id="RHEA-COMP:14527"/>
        <dbReference type="Rhea" id="RHEA-COMP:17342"/>
        <dbReference type="ChEBI" id="CHEBI:33019"/>
        <dbReference type="ChEBI" id="CHEBI:61557"/>
        <dbReference type="ChEBI" id="CHEBI:140395"/>
        <dbReference type="EC" id="2.7.7.6"/>
    </reaction>
</comment>
<evidence type="ECO:0000256" key="5">
    <source>
        <dbReference type="ARBA" id="ARBA00023125"/>
    </source>
</evidence>
<dbReference type="PANTHER" id="PTHR19376:SF32">
    <property type="entry name" value="DNA-DIRECTED RNA POLYMERASE III SUBUNIT RPC1"/>
    <property type="match status" value="1"/>
</dbReference>
<evidence type="ECO:0000256" key="8">
    <source>
        <dbReference type="HAMAP-Rule" id="MF_00411"/>
    </source>
</evidence>
<dbReference type="GO" id="GO:0000428">
    <property type="term" value="C:DNA-directed RNA polymerase complex"/>
    <property type="evidence" value="ECO:0007669"/>
    <property type="project" value="UniProtKB-KW"/>
</dbReference>
<feature type="domain" description="RNA polymerase Rpb1" evidence="9">
    <location>
        <begin position="50"/>
        <end position="339"/>
    </location>
</feature>
<evidence type="ECO:0000256" key="7">
    <source>
        <dbReference type="ARBA" id="ARBA00048552"/>
    </source>
</evidence>
<keyword evidence="3 8" id="KW-0808">Transferase</keyword>
<dbReference type="AlphaFoldDB" id="A0A977KA30"/>
<dbReference type="NCBIfam" id="TIGR02389">
    <property type="entry name" value="RNA_pol_rpoA2"/>
    <property type="match status" value="1"/>
</dbReference>
<keyword evidence="1 8" id="KW-0240">DNA-directed RNA polymerase</keyword>
<sequence length="412" mass="46029">MVDEYEKALREDFRVKCKPTFLTELKEKLHKLLEVRPETTEEEIRRIIDLSVKYYLRALVEPGEAVGTVAAQSIGEPSTQMTLRTFHYAGVKEFNVTLGLPRLIEIVDARKTPSTPMMTIYLEEEYRHDKEKALEVARKIEMTKVENVASTVEIDWYESAIIIRLDPEMLEDKGVTRDDVIRVINKSRIKGKAEPDPEDEYTVIVRLDADAYAGIGEIQKIKDKILGLRIKGIKDIKRVIVQQREGEFVLVTDGSNLSQVLNVEGVDPTRTITNNIKEIEEVLGIEAAREAIIREVLDVLENQGLDVDRRHITLLADTMTWSGEVRQVGRHGIAGTKPSVLARAAFEVTVKQLAEAAVAGEVDELSGVTENIIVGQPIPLGTGMVTLLMNPQALAKKSVKTEPQRVAGGEQS</sequence>